<dbReference type="Gene3D" id="3.40.710.10">
    <property type="entry name" value="DD-peptidase/beta-lactamase superfamily"/>
    <property type="match status" value="1"/>
</dbReference>
<organism evidence="19 20">
    <name type="scientific">Rhodoplanes elegans</name>
    <dbReference type="NCBI Taxonomy" id="29408"/>
    <lineage>
        <taxon>Bacteria</taxon>
        <taxon>Pseudomonadati</taxon>
        <taxon>Pseudomonadota</taxon>
        <taxon>Alphaproteobacteria</taxon>
        <taxon>Hyphomicrobiales</taxon>
        <taxon>Nitrobacteraceae</taxon>
        <taxon>Rhodoplanes</taxon>
    </lineage>
</organism>
<dbReference type="GO" id="GO:0009252">
    <property type="term" value="P:peptidoglycan biosynthetic process"/>
    <property type="evidence" value="ECO:0007669"/>
    <property type="project" value="UniProtKB-UniPathway"/>
</dbReference>
<evidence type="ECO:0000256" key="8">
    <source>
        <dbReference type="ARBA" id="ARBA00022801"/>
    </source>
</evidence>
<dbReference type="SUPFAM" id="SSF53955">
    <property type="entry name" value="Lysozyme-like"/>
    <property type="match status" value="1"/>
</dbReference>
<keyword evidence="10" id="KW-0573">Peptidoglycan synthesis</keyword>
<comment type="pathway">
    <text evidence="1">Cell wall biogenesis; peptidoglycan biosynthesis.</text>
</comment>
<keyword evidence="16" id="KW-0472">Membrane</keyword>
<evidence type="ECO:0000256" key="11">
    <source>
        <dbReference type="ARBA" id="ARBA00023268"/>
    </source>
</evidence>
<comment type="caution">
    <text evidence="19">The sequence shown here is derived from an EMBL/GenBank/DDBJ whole genome shotgun (WGS) entry which is preliminary data.</text>
</comment>
<dbReference type="FunFam" id="1.10.3810.10:FF:000001">
    <property type="entry name" value="Penicillin-binding protein 1A"/>
    <property type="match status" value="1"/>
</dbReference>
<keyword evidence="12" id="KW-0961">Cell wall biogenesis/degradation</keyword>
<evidence type="ECO:0000259" key="18">
    <source>
        <dbReference type="Pfam" id="PF00912"/>
    </source>
</evidence>
<evidence type="ECO:0000256" key="16">
    <source>
        <dbReference type="SAM" id="Phobius"/>
    </source>
</evidence>
<dbReference type="AlphaFoldDB" id="A0A327KQH1"/>
<evidence type="ECO:0000313" key="20">
    <source>
        <dbReference type="Proteomes" id="UP000248863"/>
    </source>
</evidence>
<dbReference type="NCBIfam" id="TIGR02074">
    <property type="entry name" value="PBP_1a_fam"/>
    <property type="match status" value="1"/>
</dbReference>
<dbReference type="RefSeq" id="WP_111356589.1">
    <property type="nucleotide sequence ID" value="NZ_NHSK01000227.1"/>
</dbReference>
<reference evidence="19 20" key="1">
    <citation type="submission" date="2017-07" db="EMBL/GenBank/DDBJ databases">
        <title>Draft Genome Sequences of Select Purple Nonsulfur Bacteria.</title>
        <authorList>
            <person name="Lasarre B."/>
            <person name="Mckinlay J.B."/>
        </authorList>
    </citation>
    <scope>NUCLEOTIDE SEQUENCE [LARGE SCALE GENOMIC DNA]</scope>
    <source>
        <strain evidence="19 20">DSM 11907</strain>
    </source>
</reference>
<feature type="compositionally biased region" description="Acidic residues" evidence="15">
    <location>
        <begin position="63"/>
        <end position="73"/>
    </location>
</feature>
<dbReference type="PANTHER" id="PTHR32282:SF33">
    <property type="entry name" value="PEPTIDOGLYCAN GLYCOSYLTRANSFERASE"/>
    <property type="match status" value="1"/>
</dbReference>
<protein>
    <submittedName>
        <fullName evidence="19">Penicillin-binding protein</fullName>
    </submittedName>
</protein>
<keyword evidence="6" id="KW-0328">Glycosyltransferase</keyword>
<evidence type="ECO:0000256" key="2">
    <source>
        <dbReference type="ARBA" id="ARBA00007090"/>
    </source>
</evidence>
<evidence type="ECO:0000256" key="7">
    <source>
        <dbReference type="ARBA" id="ARBA00022679"/>
    </source>
</evidence>
<dbReference type="Proteomes" id="UP000248863">
    <property type="component" value="Unassembled WGS sequence"/>
</dbReference>
<feature type="compositionally biased region" description="Low complexity" evidence="15">
    <location>
        <begin position="754"/>
        <end position="784"/>
    </location>
</feature>
<keyword evidence="11" id="KW-0511">Multifunctional enzyme</keyword>
<comment type="catalytic activity">
    <reaction evidence="14">
        <text>[GlcNAc-(1-&gt;4)-Mur2Ac(oyl-L-Ala-gamma-D-Glu-L-Lys-D-Ala-D-Ala)](n)-di-trans,octa-cis-undecaprenyl diphosphate + beta-D-GlcNAc-(1-&gt;4)-Mur2Ac(oyl-L-Ala-gamma-D-Glu-L-Lys-D-Ala-D-Ala)-di-trans,octa-cis-undecaprenyl diphosphate = [GlcNAc-(1-&gt;4)-Mur2Ac(oyl-L-Ala-gamma-D-Glu-L-Lys-D-Ala-D-Ala)](n+1)-di-trans,octa-cis-undecaprenyl diphosphate + di-trans,octa-cis-undecaprenyl diphosphate + H(+)</text>
        <dbReference type="Rhea" id="RHEA:23708"/>
        <dbReference type="Rhea" id="RHEA-COMP:9602"/>
        <dbReference type="Rhea" id="RHEA-COMP:9603"/>
        <dbReference type="ChEBI" id="CHEBI:15378"/>
        <dbReference type="ChEBI" id="CHEBI:58405"/>
        <dbReference type="ChEBI" id="CHEBI:60033"/>
        <dbReference type="ChEBI" id="CHEBI:78435"/>
        <dbReference type="EC" id="2.4.99.28"/>
    </reaction>
</comment>
<comment type="catalytic activity">
    <reaction evidence="13">
        <text>Preferential cleavage: (Ac)2-L-Lys-D-Ala-|-D-Ala. Also transpeptidation of peptidyl-alanyl moieties that are N-acyl substituents of D-alanine.</text>
        <dbReference type="EC" id="3.4.16.4"/>
    </reaction>
</comment>
<sequence length="821" mass="85168">MAPPKSTRDAGAGAASKSAAARAPEVKPPQKGEPRKSKAPVIVVDEDAQVGVPRSGKRRRDDEIDAFDIDEEPAMAQATGKGGGAGKGASSAGESKGGAKPAGGKAGGAKAAAGKGGKGGGKGKGGKGRGPKGSVFGRGVYWMAVAGLWVVIAAGGLFVYVAMHLPPIHALEVPKRPPNVQVVGMDGTLMASRGDMGGSAIPLREMPAHLPNAFIAIEDRRFYSHFGIDLIGLGRAVWANIAHRGISQGGSSITQQLAKNLFLRPERTLMRKLEELMLALWLEQKFSKREILELYLNRVYFGSGAYGVEGAAQRYFGKSAREVTVGEAALLAGLVKSPSKLAPTRNYDGAERRAQLVLAAMADEGMAPDATLKAAMADPPRVVKPGGGSAGYVADWVMDVVNDIVGRVEEDLVVETTIDPALQILAERAVIDTLIQRGEKFGVAQAAMVAMTPEGGVRALVGGRNYQESQFNRAVAAKRQPGSAFKPFVYLTAIERGLRPDTLRDDKPIAIKGWKPENYGREYHGPVTLTNALAQSLNTVSVRLTMEFGPTAVAKTAYRLGISSKLEPNASLALGTSEVSVLELTNAYTPFANGGVATVPHVVQKIRGPKGKVLYARPSSMLGRVIEPASVAMMNQMMRETVRVGTARGAGNAVPGWPVAGKTGTSQDFRDAWFVGFTGHLVTAVWFGNDDNSPTKKMTGGGPPVEAWSKFMRSAHDGVPVADLVGLSGTTATLPPSAPAPTSPGYGYGGGVAPGSAPGPQSSAPSAPAPAAATAPGWGATANAAPPPRPAPTSGGSVAGGVRPAAANGLDGWFLDRLSGR</sequence>
<keyword evidence="7" id="KW-0808">Transferase</keyword>
<evidence type="ECO:0000256" key="1">
    <source>
        <dbReference type="ARBA" id="ARBA00004752"/>
    </source>
</evidence>
<dbReference type="Gene3D" id="1.10.3810.10">
    <property type="entry name" value="Biosynthetic peptidoglycan transglycosylase-like"/>
    <property type="match status" value="1"/>
</dbReference>
<evidence type="ECO:0000256" key="12">
    <source>
        <dbReference type="ARBA" id="ARBA00023316"/>
    </source>
</evidence>
<dbReference type="GO" id="GO:0009002">
    <property type="term" value="F:serine-type D-Ala-D-Ala carboxypeptidase activity"/>
    <property type="evidence" value="ECO:0007669"/>
    <property type="project" value="UniProtKB-EC"/>
</dbReference>
<keyword evidence="20" id="KW-1185">Reference proteome</keyword>
<dbReference type="InterPro" id="IPR012338">
    <property type="entry name" value="Beta-lactam/transpept-like"/>
</dbReference>
<dbReference type="InterPro" id="IPR001264">
    <property type="entry name" value="Glyco_trans_51"/>
</dbReference>
<evidence type="ECO:0000256" key="3">
    <source>
        <dbReference type="ARBA" id="ARBA00007739"/>
    </source>
</evidence>
<dbReference type="PANTHER" id="PTHR32282">
    <property type="entry name" value="BINDING PROTEIN TRANSPEPTIDASE, PUTATIVE-RELATED"/>
    <property type="match status" value="1"/>
</dbReference>
<feature type="domain" description="Glycosyl transferase family 51" evidence="18">
    <location>
        <begin position="199"/>
        <end position="361"/>
    </location>
</feature>
<feature type="compositionally biased region" description="Gly residues" evidence="15">
    <location>
        <begin position="114"/>
        <end position="123"/>
    </location>
</feature>
<evidence type="ECO:0000256" key="9">
    <source>
        <dbReference type="ARBA" id="ARBA00022960"/>
    </source>
</evidence>
<feature type="domain" description="Penicillin-binding protein transpeptidase" evidence="17">
    <location>
        <begin position="447"/>
        <end position="678"/>
    </location>
</feature>
<evidence type="ECO:0000256" key="14">
    <source>
        <dbReference type="ARBA" id="ARBA00049902"/>
    </source>
</evidence>
<keyword evidence="8" id="KW-0378">Hydrolase</keyword>
<evidence type="ECO:0000313" key="19">
    <source>
        <dbReference type="EMBL" id="RAI39883.1"/>
    </source>
</evidence>
<dbReference type="SUPFAM" id="SSF56601">
    <property type="entry name" value="beta-lactamase/transpeptidase-like"/>
    <property type="match status" value="1"/>
</dbReference>
<dbReference type="EMBL" id="NPEU01000058">
    <property type="protein sequence ID" value="RAI39883.1"/>
    <property type="molecule type" value="Genomic_DNA"/>
</dbReference>
<feature type="transmembrane region" description="Helical" evidence="16">
    <location>
        <begin position="139"/>
        <end position="163"/>
    </location>
</feature>
<evidence type="ECO:0000256" key="15">
    <source>
        <dbReference type="SAM" id="MobiDB-lite"/>
    </source>
</evidence>
<comment type="similarity">
    <text evidence="3">In the N-terminal section; belongs to the glycosyltransferase 51 family.</text>
</comment>
<evidence type="ECO:0000259" key="17">
    <source>
        <dbReference type="Pfam" id="PF00905"/>
    </source>
</evidence>
<proteinExistence type="inferred from homology"/>
<dbReference type="Pfam" id="PF00905">
    <property type="entry name" value="Transpeptidase"/>
    <property type="match status" value="1"/>
</dbReference>
<dbReference type="GO" id="GO:0008955">
    <property type="term" value="F:peptidoglycan glycosyltransferase activity"/>
    <property type="evidence" value="ECO:0007669"/>
    <property type="project" value="UniProtKB-EC"/>
</dbReference>
<evidence type="ECO:0000256" key="13">
    <source>
        <dbReference type="ARBA" id="ARBA00034000"/>
    </source>
</evidence>
<evidence type="ECO:0000256" key="4">
    <source>
        <dbReference type="ARBA" id="ARBA00022645"/>
    </source>
</evidence>
<keyword evidence="16" id="KW-1133">Transmembrane helix</keyword>
<keyword evidence="5" id="KW-0645">Protease</keyword>
<feature type="region of interest" description="Disordered" evidence="15">
    <location>
        <begin position="1"/>
        <end position="130"/>
    </location>
</feature>
<feature type="compositionally biased region" description="Low complexity" evidence="15">
    <location>
        <begin position="88"/>
        <end position="99"/>
    </location>
</feature>
<evidence type="ECO:0000256" key="10">
    <source>
        <dbReference type="ARBA" id="ARBA00022984"/>
    </source>
</evidence>
<evidence type="ECO:0000256" key="6">
    <source>
        <dbReference type="ARBA" id="ARBA00022676"/>
    </source>
</evidence>
<keyword evidence="9" id="KW-0133">Cell shape</keyword>
<feature type="compositionally biased region" description="Basic and acidic residues" evidence="15">
    <location>
        <begin position="24"/>
        <end position="36"/>
    </location>
</feature>
<comment type="similarity">
    <text evidence="2">In the C-terminal section; belongs to the transpeptidase family.</text>
</comment>
<evidence type="ECO:0000256" key="5">
    <source>
        <dbReference type="ARBA" id="ARBA00022670"/>
    </source>
</evidence>
<dbReference type="GO" id="GO:0008360">
    <property type="term" value="P:regulation of cell shape"/>
    <property type="evidence" value="ECO:0007669"/>
    <property type="project" value="UniProtKB-KW"/>
</dbReference>
<accession>A0A327KQH1</accession>
<dbReference type="GO" id="GO:0030288">
    <property type="term" value="C:outer membrane-bounded periplasmic space"/>
    <property type="evidence" value="ECO:0007669"/>
    <property type="project" value="TreeGrafter"/>
</dbReference>
<dbReference type="GO" id="GO:0008658">
    <property type="term" value="F:penicillin binding"/>
    <property type="evidence" value="ECO:0007669"/>
    <property type="project" value="InterPro"/>
</dbReference>
<dbReference type="InterPro" id="IPR050396">
    <property type="entry name" value="Glycosyltr_51/Transpeptidase"/>
</dbReference>
<dbReference type="InterPro" id="IPR036950">
    <property type="entry name" value="PBP_transglycosylase"/>
</dbReference>
<feature type="region of interest" description="Disordered" evidence="15">
    <location>
        <begin position="733"/>
        <end position="821"/>
    </location>
</feature>
<keyword evidence="4" id="KW-0121">Carboxypeptidase</keyword>
<dbReference type="GO" id="GO:0071555">
    <property type="term" value="P:cell wall organization"/>
    <property type="evidence" value="ECO:0007669"/>
    <property type="project" value="UniProtKB-KW"/>
</dbReference>
<dbReference type="InterPro" id="IPR001460">
    <property type="entry name" value="PCN-bd_Tpept"/>
</dbReference>
<dbReference type="OrthoDB" id="9766909at2"/>
<keyword evidence="16" id="KW-0812">Transmembrane</keyword>
<name>A0A327KQH1_9BRAD</name>
<feature type="compositionally biased region" description="Low complexity" evidence="15">
    <location>
        <begin position="10"/>
        <end position="23"/>
    </location>
</feature>
<dbReference type="UniPathway" id="UPA00219"/>
<dbReference type="GO" id="GO:0006508">
    <property type="term" value="P:proteolysis"/>
    <property type="evidence" value="ECO:0007669"/>
    <property type="project" value="UniProtKB-KW"/>
</dbReference>
<dbReference type="Pfam" id="PF00912">
    <property type="entry name" value="Transgly"/>
    <property type="match status" value="1"/>
</dbReference>
<dbReference type="InterPro" id="IPR023346">
    <property type="entry name" value="Lysozyme-like_dom_sf"/>
</dbReference>
<gene>
    <name evidence="19" type="ORF">CH338_07935</name>
</gene>